<dbReference type="PANTHER" id="PTHR31126:SF1">
    <property type="entry name" value="TYROSINE SPECIFIC PROTEIN PHOSPHATASES DOMAIN-CONTAINING PROTEIN"/>
    <property type="match status" value="1"/>
</dbReference>
<feature type="domain" description="Tyrosine specific protein phosphatases" evidence="2">
    <location>
        <begin position="192"/>
        <end position="230"/>
    </location>
</feature>
<dbReference type="FunFam" id="3.90.190.10:FF:000195">
    <property type="entry name" value="Tyrosine-protein phosphatase"/>
    <property type="match status" value="1"/>
</dbReference>
<evidence type="ECO:0000313" key="3">
    <source>
        <dbReference type="EMBL" id="AEO06917.1"/>
    </source>
</evidence>
<dbReference type="PROSITE" id="PS00383">
    <property type="entry name" value="TYR_PHOSPHATASE_1"/>
    <property type="match status" value="1"/>
</dbReference>
<comment type="similarity">
    <text evidence="1">Belongs to the protein-tyrosine phosphatase family.</text>
</comment>
<dbReference type="Gene3D" id="3.90.190.10">
    <property type="entry name" value="Protein tyrosine phosphatase superfamily"/>
    <property type="match status" value="1"/>
</dbReference>
<dbReference type="PROSITE" id="PS50056">
    <property type="entry name" value="TYR_PHOSPHATASE_2"/>
    <property type="match status" value="1"/>
</dbReference>
<dbReference type="RefSeq" id="WP_003724030.1">
    <property type="nucleotide sequence ID" value="NC_017544.1"/>
</dbReference>
<dbReference type="InterPro" id="IPR029021">
    <property type="entry name" value="Prot-tyrosine_phosphatase-like"/>
</dbReference>
<dbReference type="Proteomes" id="UP000001288">
    <property type="component" value="Chromosome"/>
</dbReference>
<dbReference type="Pfam" id="PF13350">
    <property type="entry name" value="Y_phosphatase3"/>
    <property type="match status" value="1"/>
</dbReference>
<dbReference type="PANTHER" id="PTHR31126">
    <property type="entry name" value="TYROSINE-PROTEIN PHOSPHATASE"/>
    <property type="match status" value="1"/>
</dbReference>
<accession>A0A0H3GHJ0</accession>
<evidence type="ECO:0000313" key="4">
    <source>
        <dbReference type="Proteomes" id="UP000001288"/>
    </source>
</evidence>
<dbReference type="InterPro" id="IPR016130">
    <property type="entry name" value="Tyr_Pase_AS"/>
</dbReference>
<dbReference type="GO" id="GO:0004721">
    <property type="term" value="F:phosphoprotein phosphatase activity"/>
    <property type="evidence" value="ECO:0007669"/>
    <property type="project" value="InterPro"/>
</dbReference>
<dbReference type="AlphaFoldDB" id="A0A0H3GHJ0"/>
<dbReference type="InterPro" id="IPR000387">
    <property type="entry name" value="Tyr_Pase_dom"/>
</dbReference>
<evidence type="ECO:0000259" key="2">
    <source>
        <dbReference type="PROSITE" id="PS50056"/>
    </source>
</evidence>
<protein>
    <submittedName>
        <fullName evidence="3">Protein-tyrosine phosphatase</fullName>
    </submittedName>
</protein>
<dbReference type="KEGG" id="lmt:LMRG_01082"/>
<dbReference type="SUPFAM" id="SSF52799">
    <property type="entry name" value="(Phosphotyrosine protein) phosphatases II"/>
    <property type="match status" value="1"/>
</dbReference>
<dbReference type="HOGENOM" id="CLU_057546_0_1_9"/>
<sequence>MEVTRTDKAVTLTWNKEEVSEGTVVFVSSSPKLEANSEPVFKVTNDVDHYSYDTKDIPIYFFLETPNGDKAIVSERILPLESVFNFRDMGGYASKNGKHVKWGKLYRSSNLVNINENDAALLQKLHIKWICDLRSSSEVKAQPTPAIEGILNKHIPIGTAKNEETKLPVTNDTTIYEPLMGESYRVFVQSVEGFREIFTEVLEDAKAGLPFVFHCTAGKDRTGVLGALLLTLLDVPEKTIFDDYAITNRYQDDILQEMGGIVSLFSSGTEKIDLETFRPMAEARPEYLEIAFDEMKKQYGSVANYLEKGIGITATEKAAFQKEMLE</sequence>
<reference evidence="4" key="1">
    <citation type="submission" date="2010-04" db="EMBL/GenBank/DDBJ databases">
        <title>The genome sequence of Listeria monocytogenes strain 10403S.</title>
        <authorList>
            <consortium name="The Broad Institute Genome Sequencing Platform"/>
            <consortium name="The Broad Institute Genome Sequencing Center for Infectious Disease."/>
            <person name="Borowsky M."/>
            <person name="Borodovsky M."/>
            <person name="Young S.K."/>
            <person name="Zeng Q."/>
            <person name="Koehrsen M."/>
            <person name="Fitzgerald M."/>
            <person name="Wiedmann M."/>
            <person name="Swaminathan B."/>
            <person name="Lauer P."/>
            <person name="Portnoy D."/>
            <person name="Cossart P."/>
            <person name="Buchrieser C."/>
            <person name="Higgins D."/>
            <person name="Abouelleil A."/>
            <person name="Alvarado L."/>
            <person name="Arachchi H.M."/>
            <person name="Berlin A."/>
            <person name="Borenstein D."/>
            <person name="Brown A."/>
            <person name="Chapman S.B."/>
            <person name="Chen Z."/>
            <person name="Dunbar C.D."/>
            <person name="Engels R."/>
            <person name="Freedman E."/>
            <person name="Gearin G."/>
            <person name="Gellesch M."/>
            <person name="Goldberg J."/>
            <person name="Griggs A."/>
            <person name="Gujja S."/>
            <person name="Heilman E."/>
            <person name="Heiman D."/>
            <person name="Howarth C."/>
            <person name="Jen D."/>
            <person name="Larson L."/>
            <person name="Lui A."/>
            <person name="MacDonald J."/>
            <person name="Mehta T."/>
            <person name="Montmayeur A."/>
            <person name="Neiman D."/>
            <person name="Park D."/>
            <person name="Pearson M."/>
            <person name="Priest M."/>
            <person name="Richards J."/>
            <person name="Roberts A."/>
            <person name="Saif S."/>
            <person name="Shea T."/>
            <person name="Shenoy N."/>
            <person name="Sisk P."/>
            <person name="Stolte C."/>
            <person name="Sykes S."/>
            <person name="Walk T."/>
            <person name="White J."/>
            <person name="Yandava C."/>
            <person name="Haas B."/>
            <person name="Nusbaum C."/>
            <person name="Birren B."/>
        </authorList>
    </citation>
    <scope>NUCLEOTIDE SEQUENCE [LARGE SCALE GENOMIC DNA]</scope>
    <source>
        <strain evidence="4">10403S</strain>
    </source>
</reference>
<organism evidence="3 4">
    <name type="scientific">Listeria monocytogenes serotype 1/2a (strain 10403S)</name>
    <dbReference type="NCBI Taxonomy" id="393133"/>
    <lineage>
        <taxon>Bacteria</taxon>
        <taxon>Bacillati</taxon>
        <taxon>Bacillota</taxon>
        <taxon>Bacilli</taxon>
        <taxon>Bacillales</taxon>
        <taxon>Listeriaceae</taxon>
        <taxon>Listeria</taxon>
    </lineage>
</organism>
<dbReference type="InterPro" id="IPR026893">
    <property type="entry name" value="Tyr/Ser_Pase_IphP-type"/>
</dbReference>
<gene>
    <name evidence="3" type="ordered locus">LMRG_01082</name>
</gene>
<proteinExistence type="inferred from homology"/>
<dbReference type="SMR" id="A0A0H3GHJ0"/>
<evidence type="ECO:0000256" key="1">
    <source>
        <dbReference type="ARBA" id="ARBA00009580"/>
    </source>
</evidence>
<name>A0A0H3GHJ0_LISM4</name>
<dbReference type="EMBL" id="CP002002">
    <property type="protein sequence ID" value="AEO06917.1"/>
    <property type="molecule type" value="Genomic_DNA"/>
</dbReference>